<comment type="caution">
    <text evidence="2">The sequence shown here is derived from an EMBL/GenBank/DDBJ whole genome shotgun (WGS) entry which is preliminary data.</text>
</comment>
<gene>
    <name evidence="2" type="ORF">PVAP13_2NG636642</name>
</gene>
<evidence type="ECO:0000313" key="2">
    <source>
        <dbReference type="EMBL" id="KAG2639073.1"/>
    </source>
</evidence>
<protein>
    <submittedName>
        <fullName evidence="2">Uncharacterized protein</fullName>
    </submittedName>
</protein>
<organism evidence="2 3">
    <name type="scientific">Panicum virgatum</name>
    <name type="common">Blackwell switchgrass</name>
    <dbReference type="NCBI Taxonomy" id="38727"/>
    <lineage>
        <taxon>Eukaryota</taxon>
        <taxon>Viridiplantae</taxon>
        <taxon>Streptophyta</taxon>
        <taxon>Embryophyta</taxon>
        <taxon>Tracheophyta</taxon>
        <taxon>Spermatophyta</taxon>
        <taxon>Magnoliopsida</taxon>
        <taxon>Liliopsida</taxon>
        <taxon>Poales</taxon>
        <taxon>Poaceae</taxon>
        <taxon>PACMAD clade</taxon>
        <taxon>Panicoideae</taxon>
        <taxon>Panicodae</taxon>
        <taxon>Paniceae</taxon>
        <taxon>Panicinae</taxon>
        <taxon>Panicum</taxon>
        <taxon>Panicum sect. Hiantes</taxon>
    </lineage>
</organism>
<dbReference type="AlphaFoldDB" id="A0A8T0W370"/>
<reference evidence="2" key="1">
    <citation type="submission" date="2020-05" db="EMBL/GenBank/DDBJ databases">
        <title>WGS assembly of Panicum virgatum.</title>
        <authorList>
            <person name="Lovell J.T."/>
            <person name="Jenkins J."/>
            <person name="Shu S."/>
            <person name="Juenger T.E."/>
            <person name="Schmutz J."/>
        </authorList>
    </citation>
    <scope>NUCLEOTIDE SEQUENCE</scope>
    <source>
        <strain evidence="2">AP13</strain>
    </source>
</reference>
<dbReference type="Proteomes" id="UP000823388">
    <property type="component" value="Chromosome 2N"/>
</dbReference>
<dbReference type="EMBL" id="CM029040">
    <property type="protein sequence ID" value="KAG2639073.1"/>
    <property type="molecule type" value="Genomic_DNA"/>
</dbReference>
<name>A0A8T0W370_PANVG</name>
<evidence type="ECO:0000256" key="1">
    <source>
        <dbReference type="SAM" id="MobiDB-lite"/>
    </source>
</evidence>
<evidence type="ECO:0000313" key="3">
    <source>
        <dbReference type="Proteomes" id="UP000823388"/>
    </source>
</evidence>
<feature type="region of interest" description="Disordered" evidence="1">
    <location>
        <begin position="32"/>
        <end position="52"/>
    </location>
</feature>
<keyword evidence="3" id="KW-1185">Reference proteome</keyword>
<proteinExistence type="predicted"/>
<sequence>MPKHEALKALDIYRRAGQQELPERHPIVEEKLQVEEPAPVPSSQIASAPKPEIADTGDLLDIDVCCIGTRPLWWDWDITLGDVSLGINLVAYSRSSGWTW</sequence>
<accession>A0A8T0W370</accession>